<proteinExistence type="predicted"/>
<evidence type="ECO:0000313" key="2">
    <source>
        <dbReference type="Proteomes" id="UP001163223"/>
    </source>
</evidence>
<name>A0ACD4NJD9_9HYPH</name>
<sequence>MSEMIAEFAPAPPRGGRTPGIIRRTHTGDAGRDLTCRLYSAETGALIATTESGQLPRGDDEANAAFIRLAWNSHDALVEAVNNDRAALQIALDHLASDTPTDVIAALKDRVAKVDGLLAEIEARGS</sequence>
<evidence type="ECO:0000313" key="1">
    <source>
        <dbReference type="EMBL" id="WAJ26891.1"/>
    </source>
</evidence>
<keyword evidence="2" id="KW-1185">Reference proteome</keyword>
<protein>
    <submittedName>
        <fullName evidence="1">Uncharacterized protein</fullName>
    </submittedName>
</protein>
<dbReference type="EMBL" id="CP113520">
    <property type="protein sequence ID" value="WAJ26891.1"/>
    <property type="molecule type" value="Genomic_DNA"/>
</dbReference>
<accession>A0ACD4NJD9</accession>
<gene>
    <name evidence="1" type="ORF">OXU80_18765</name>
</gene>
<organism evidence="1 2">
    <name type="scientific">Antarcticirhabdus aurantiaca</name>
    <dbReference type="NCBI Taxonomy" id="2606717"/>
    <lineage>
        <taxon>Bacteria</taxon>
        <taxon>Pseudomonadati</taxon>
        <taxon>Pseudomonadota</taxon>
        <taxon>Alphaproteobacteria</taxon>
        <taxon>Hyphomicrobiales</taxon>
        <taxon>Aurantimonadaceae</taxon>
        <taxon>Antarcticirhabdus</taxon>
    </lineage>
</organism>
<reference evidence="1" key="1">
    <citation type="submission" date="2022-11" db="EMBL/GenBank/DDBJ databases">
        <title>beta-Carotene-producing bacterium, Jeongeuplla avenae sp. nov., alleviates the salt stress of Arabidopsis seedlings.</title>
        <authorList>
            <person name="Jiang L."/>
            <person name="Lee J."/>
        </authorList>
    </citation>
    <scope>NUCLEOTIDE SEQUENCE</scope>
    <source>
        <strain evidence="1">DY_R2A_6</strain>
    </source>
</reference>
<dbReference type="Proteomes" id="UP001163223">
    <property type="component" value="Chromosome"/>
</dbReference>